<feature type="domain" description="N-acetyltransferase" evidence="2">
    <location>
        <begin position="365"/>
        <end position="575"/>
    </location>
</feature>
<dbReference type="Proteomes" id="UP000799777">
    <property type="component" value="Unassembled WGS sequence"/>
</dbReference>
<dbReference type="InterPro" id="IPR016181">
    <property type="entry name" value="Acyl_CoA_acyltransferase"/>
</dbReference>
<evidence type="ECO:0000259" key="2">
    <source>
        <dbReference type="PROSITE" id="PS51186"/>
    </source>
</evidence>
<feature type="compositionally biased region" description="Basic and acidic residues" evidence="1">
    <location>
        <begin position="104"/>
        <end position="116"/>
    </location>
</feature>
<feature type="compositionally biased region" description="Polar residues" evidence="1">
    <location>
        <begin position="89"/>
        <end position="99"/>
    </location>
</feature>
<dbReference type="Gene3D" id="3.40.630.30">
    <property type="match status" value="1"/>
</dbReference>
<gene>
    <name evidence="3" type="ORF">EK21DRAFT_74592</name>
</gene>
<protein>
    <recommendedName>
        <fullName evidence="2">N-acetyltransferase domain-containing protein</fullName>
    </recommendedName>
</protein>
<comment type="caution">
    <text evidence="3">The sequence shown here is derived from an EMBL/GenBank/DDBJ whole genome shotgun (WGS) entry which is preliminary data.</text>
</comment>
<feature type="compositionally biased region" description="Polar residues" evidence="1">
    <location>
        <begin position="22"/>
        <end position="58"/>
    </location>
</feature>
<feature type="compositionally biased region" description="Pro residues" evidence="1">
    <location>
        <begin position="64"/>
        <end position="73"/>
    </location>
</feature>
<dbReference type="OrthoDB" id="2129362at2759"/>
<sequence>MTSLPKKAYVPPHLRKRATDVSAATNEKATAPVSNGCSTTSVQSKPGDTAILQSSTNGACIVPGQPPSPPTTPREPVTVEPSKVDRVYSPQQVEPNSGTAADGEDVHVPGWDDPKPEQAPTRARRDNPNWPRGPKPQPRKRWLKQSEMRARSTDSSSDGGVACRSDSNGDPDYDVKKLMDWNGDWLPPPEQWSARKGHTNRHLGQAMEQWINGHDEECTKDIKIESHLAENGFCKEIVPKYWVITRIEQDSLGSFWKQFPERAPAPVSDIDVMAVPPFWERYEDGTSFYLKGLIVPDATVDPSDPENNFRGVDMLVSATERVRVIEENKARRHARTLARQRRPLRESVLTGPPQEDRRIVPKSNVYFRPVQPADVYGIAVIYNHYVEATIHANEFEGRTEEHIRNRIDDIIESGLPYLVAVARGNQPKGPTGFVSEKIVGYASLDDWADKSSMYRYTFELQLYVHPGYVSQNIASCLLDRLLEMANTGYNARGGYDYRNGSEYLKTGPSRVIKTIVLQVHEENGQKVNDTSKFLKQFNFSCAGHIAHMGFKLGKIVDLFLYRHTTTEIIDANARPTIAS</sequence>
<dbReference type="PROSITE" id="PS51186">
    <property type="entry name" value="GNAT"/>
    <property type="match status" value="1"/>
</dbReference>
<organism evidence="3 4">
    <name type="scientific">Setomelanomma holmii</name>
    <dbReference type="NCBI Taxonomy" id="210430"/>
    <lineage>
        <taxon>Eukaryota</taxon>
        <taxon>Fungi</taxon>
        <taxon>Dikarya</taxon>
        <taxon>Ascomycota</taxon>
        <taxon>Pezizomycotina</taxon>
        <taxon>Dothideomycetes</taxon>
        <taxon>Pleosporomycetidae</taxon>
        <taxon>Pleosporales</taxon>
        <taxon>Pleosporineae</taxon>
        <taxon>Phaeosphaeriaceae</taxon>
        <taxon>Setomelanomma</taxon>
    </lineage>
</organism>
<dbReference type="AlphaFoldDB" id="A0A9P4H273"/>
<evidence type="ECO:0000256" key="1">
    <source>
        <dbReference type="SAM" id="MobiDB-lite"/>
    </source>
</evidence>
<feature type="region of interest" description="Disordered" evidence="1">
    <location>
        <begin position="1"/>
        <end position="174"/>
    </location>
</feature>
<evidence type="ECO:0000313" key="4">
    <source>
        <dbReference type="Proteomes" id="UP000799777"/>
    </source>
</evidence>
<dbReference type="EMBL" id="ML978247">
    <property type="protein sequence ID" value="KAF2026217.1"/>
    <property type="molecule type" value="Genomic_DNA"/>
</dbReference>
<name>A0A9P4H273_9PLEO</name>
<dbReference type="SUPFAM" id="SSF55729">
    <property type="entry name" value="Acyl-CoA N-acyltransferases (Nat)"/>
    <property type="match status" value="1"/>
</dbReference>
<dbReference type="GO" id="GO:0016747">
    <property type="term" value="F:acyltransferase activity, transferring groups other than amino-acyl groups"/>
    <property type="evidence" value="ECO:0007669"/>
    <property type="project" value="InterPro"/>
</dbReference>
<accession>A0A9P4H273</accession>
<evidence type="ECO:0000313" key="3">
    <source>
        <dbReference type="EMBL" id="KAF2026217.1"/>
    </source>
</evidence>
<proteinExistence type="predicted"/>
<reference evidence="3" key="1">
    <citation type="journal article" date="2020" name="Stud. Mycol.">
        <title>101 Dothideomycetes genomes: a test case for predicting lifestyles and emergence of pathogens.</title>
        <authorList>
            <person name="Haridas S."/>
            <person name="Albert R."/>
            <person name="Binder M."/>
            <person name="Bloem J."/>
            <person name="Labutti K."/>
            <person name="Salamov A."/>
            <person name="Andreopoulos B."/>
            <person name="Baker S."/>
            <person name="Barry K."/>
            <person name="Bills G."/>
            <person name="Bluhm B."/>
            <person name="Cannon C."/>
            <person name="Castanera R."/>
            <person name="Culley D."/>
            <person name="Daum C."/>
            <person name="Ezra D."/>
            <person name="Gonzalez J."/>
            <person name="Henrissat B."/>
            <person name="Kuo A."/>
            <person name="Liang C."/>
            <person name="Lipzen A."/>
            <person name="Lutzoni F."/>
            <person name="Magnuson J."/>
            <person name="Mondo S."/>
            <person name="Nolan M."/>
            <person name="Ohm R."/>
            <person name="Pangilinan J."/>
            <person name="Park H.-J."/>
            <person name="Ramirez L."/>
            <person name="Alfaro M."/>
            <person name="Sun H."/>
            <person name="Tritt A."/>
            <person name="Yoshinaga Y."/>
            <person name="Zwiers L.-H."/>
            <person name="Turgeon B."/>
            <person name="Goodwin S."/>
            <person name="Spatafora J."/>
            <person name="Crous P."/>
            <person name="Grigoriev I."/>
        </authorList>
    </citation>
    <scope>NUCLEOTIDE SEQUENCE</scope>
    <source>
        <strain evidence="3">CBS 110217</strain>
    </source>
</reference>
<dbReference type="InterPro" id="IPR000182">
    <property type="entry name" value="GNAT_dom"/>
</dbReference>
<keyword evidence="4" id="KW-1185">Reference proteome</keyword>